<proteinExistence type="predicted"/>
<evidence type="ECO:0000313" key="2">
    <source>
        <dbReference type="EMBL" id="RZC54015.1"/>
    </source>
</evidence>
<organism evidence="2 3">
    <name type="scientific">Papaver somniferum</name>
    <name type="common">Opium poppy</name>
    <dbReference type="NCBI Taxonomy" id="3469"/>
    <lineage>
        <taxon>Eukaryota</taxon>
        <taxon>Viridiplantae</taxon>
        <taxon>Streptophyta</taxon>
        <taxon>Embryophyta</taxon>
        <taxon>Tracheophyta</taxon>
        <taxon>Spermatophyta</taxon>
        <taxon>Magnoliopsida</taxon>
        <taxon>Ranunculales</taxon>
        <taxon>Papaveraceae</taxon>
        <taxon>Papaveroideae</taxon>
        <taxon>Papaver</taxon>
    </lineage>
</organism>
<evidence type="ECO:0000256" key="1">
    <source>
        <dbReference type="SAM" id="MobiDB-lite"/>
    </source>
</evidence>
<protein>
    <submittedName>
        <fullName evidence="2">Uncharacterized protein</fullName>
    </submittedName>
</protein>
<name>A0A4Y7J300_PAPSO</name>
<feature type="region of interest" description="Disordered" evidence="1">
    <location>
        <begin position="17"/>
        <end position="51"/>
    </location>
</feature>
<gene>
    <name evidence="2" type="ORF">C5167_012865</name>
</gene>
<dbReference type="AlphaFoldDB" id="A0A4Y7J300"/>
<dbReference type="Gramene" id="RZC54015">
    <property type="protein sequence ID" value="RZC54015"/>
    <property type="gene ID" value="C5167_012865"/>
</dbReference>
<feature type="region of interest" description="Disordered" evidence="1">
    <location>
        <begin position="94"/>
        <end position="114"/>
    </location>
</feature>
<dbReference type="Proteomes" id="UP000316621">
    <property type="component" value="Chromosome 3"/>
</dbReference>
<evidence type="ECO:0000313" key="3">
    <source>
        <dbReference type="Proteomes" id="UP000316621"/>
    </source>
</evidence>
<reference evidence="2 3" key="1">
    <citation type="journal article" date="2018" name="Science">
        <title>The opium poppy genome and morphinan production.</title>
        <authorList>
            <person name="Guo L."/>
            <person name="Winzer T."/>
            <person name="Yang X."/>
            <person name="Li Y."/>
            <person name="Ning Z."/>
            <person name="He Z."/>
            <person name="Teodor R."/>
            <person name="Lu Y."/>
            <person name="Bowser T.A."/>
            <person name="Graham I.A."/>
            <person name="Ye K."/>
        </authorList>
    </citation>
    <scope>NUCLEOTIDE SEQUENCE [LARGE SCALE GENOMIC DNA]</scope>
    <source>
        <strain evidence="3">cv. HN1</strain>
        <tissue evidence="2">Leaves</tissue>
    </source>
</reference>
<keyword evidence="3" id="KW-1185">Reference proteome</keyword>
<sequence>MANRFRGFAMMLSTAKNSTRKEGSGRMFSSTAQESPKERMKNTSGDINYEDTDTRTTRNFYLNVSKGASVGLTIGTIYGYFVYGWYPFKGTLEGDRSHKPWGAARDSAGTSLEI</sequence>
<dbReference type="EMBL" id="CM010717">
    <property type="protein sequence ID" value="RZC54015.1"/>
    <property type="molecule type" value="Genomic_DNA"/>
</dbReference>
<accession>A0A4Y7J300</accession>